<keyword evidence="2" id="KW-1185">Reference proteome</keyword>
<evidence type="ECO:0000313" key="2">
    <source>
        <dbReference type="Proteomes" id="UP001234297"/>
    </source>
</evidence>
<sequence length="151" mass="17113">MHNYTVRKEKTAAKRSLLEKEGTGEGVVAAAGLEKRNSQFYSALEMKKTQDPELITFEKHSAAWSRRLRRRQRRPRNMAGFGCLVSDAERSRNGGGRSDLVFQAKATNPLDLSRRDLDKTGPCDLLLIKRWHNSDWRSGDGKRMAPATARI</sequence>
<organism evidence="1 2">
    <name type="scientific">Persea americana</name>
    <name type="common">Avocado</name>
    <dbReference type="NCBI Taxonomy" id="3435"/>
    <lineage>
        <taxon>Eukaryota</taxon>
        <taxon>Viridiplantae</taxon>
        <taxon>Streptophyta</taxon>
        <taxon>Embryophyta</taxon>
        <taxon>Tracheophyta</taxon>
        <taxon>Spermatophyta</taxon>
        <taxon>Magnoliopsida</taxon>
        <taxon>Magnoliidae</taxon>
        <taxon>Laurales</taxon>
        <taxon>Lauraceae</taxon>
        <taxon>Persea</taxon>
    </lineage>
</organism>
<proteinExistence type="predicted"/>
<protein>
    <submittedName>
        <fullName evidence="1">Uncharacterized protein</fullName>
    </submittedName>
</protein>
<accession>A0ACC2KUW2</accession>
<comment type="caution">
    <text evidence="1">The sequence shown here is derived from an EMBL/GenBank/DDBJ whole genome shotgun (WGS) entry which is preliminary data.</text>
</comment>
<dbReference type="EMBL" id="CM056819">
    <property type="protein sequence ID" value="KAJ8624569.1"/>
    <property type="molecule type" value="Genomic_DNA"/>
</dbReference>
<evidence type="ECO:0000313" key="1">
    <source>
        <dbReference type="EMBL" id="KAJ8624569.1"/>
    </source>
</evidence>
<reference evidence="1 2" key="1">
    <citation type="journal article" date="2022" name="Hortic Res">
        <title>A haplotype resolved chromosomal level avocado genome allows analysis of novel avocado genes.</title>
        <authorList>
            <person name="Nath O."/>
            <person name="Fletcher S.J."/>
            <person name="Hayward A."/>
            <person name="Shaw L.M."/>
            <person name="Masouleh A.K."/>
            <person name="Furtado A."/>
            <person name="Henry R.J."/>
            <person name="Mitter N."/>
        </authorList>
    </citation>
    <scope>NUCLEOTIDE SEQUENCE [LARGE SCALE GENOMIC DNA]</scope>
    <source>
        <strain evidence="2">cv. Hass</strain>
    </source>
</reference>
<dbReference type="Proteomes" id="UP001234297">
    <property type="component" value="Chromosome 11"/>
</dbReference>
<gene>
    <name evidence="1" type="ORF">MRB53_033099</name>
</gene>
<name>A0ACC2KUW2_PERAE</name>